<gene>
    <name evidence="2" type="ORF">SAMN04487928_11813</name>
</gene>
<evidence type="ECO:0000256" key="1">
    <source>
        <dbReference type="SAM" id="Phobius"/>
    </source>
</evidence>
<dbReference type="Proteomes" id="UP000182624">
    <property type="component" value="Unassembled WGS sequence"/>
</dbReference>
<feature type="transmembrane region" description="Helical" evidence="1">
    <location>
        <begin position="354"/>
        <end position="377"/>
    </location>
</feature>
<feature type="transmembrane region" description="Helical" evidence="1">
    <location>
        <begin position="12"/>
        <end position="31"/>
    </location>
</feature>
<sequence>MEIKTKGKKGLFGFGVVGIFLFAVSVFYVLIGENSYIAVQDNLDLFLAQFAMLKNEGIFFSHGVSAPFLGGVSRDVLPSEFSLYTVIFMIFPPFAAYVVGYILKVIIAVVSCRLLFLDMTVNDKDNAHVQNLATLVGLLYGILNLFPAFAIPFASVPLIVFLLRKAYKNGLNRRLFGLILLIFCYPFISYFSYLGFFILGYLFVAIIWLWIKDRKLSISLVIALMALGLGYVAFEYRLFSMMLFSDAETIRETMVQTYLPFNEIIGESFDIFVNGMMHVDDLHRLFVMPLCLVYLVLLNVRYVVKKNVKDIFTDYYNLCFLIIVFNCLVYGLYYSKAVEHVIETLLPPLTGFQYNRTIFFNPFLWCAMLFILVYRLYKWLSIRQNKVKALIILPYMLIIVAALVVLFAPTKYNDLYHTAKLTVRDKVYGHDNDALNYREFYSTELFDEIKSDLKYEKGEYCVAYGMHPAILEYNGIYTLDGYLGFYPQSYKEAFREVIAPALERMEPTRLYYDEWGARCYLYSGTDLSIVMATKSMAEVTDNDIYINAAALKKLGCKYIISRIDISNTADVGIRLIGSYSNVSSPYTIYVYTIV</sequence>
<feature type="transmembrane region" description="Helical" evidence="1">
    <location>
        <begin position="389"/>
        <end position="408"/>
    </location>
</feature>
<evidence type="ECO:0000313" key="2">
    <source>
        <dbReference type="EMBL" id="SFQ08619.1"/>
    </source>
</evidence>
<accession>A0A1I5VM98</accession>
<keyword evidence="3" id="KW-1185">Reference proteome</keyword>
<dbReference type="Pfam" id="PF19510">
    <property type="entry name" value="DUF6044"/>
    <property type="match status" value="1"/>
</dbReference>
<keyword evidence="1" id="KW-1133">Transmembrane helix</keyword>
<reference evidence="3" key="1">
    <citation type="submission" date="2016-10" db="EMBL/GenBank/DDBJ databases">
        <authorList>
            <person name="Varghese N."/>
            <person name="Submissions S."/>
        </authorList>
    </citation>
    <scope>NUCLEOTIDE SEQUENCE [LARGE SCALE GENOMIC DNA]</scope>
    <source>
        <strain evidence="3">P18</strain>
    </source>
</reference>
<feature type="transmembrane region" description="Helical" evidence="1">
    <location>
        <begin position="83"/>
        <end position="116"/>
    </location>
</feature>
<feature type="transmembrane region" description="Helical" evidence="1">
    <location>
        <begin position="175"/>
        <end position="204"/>
    </location>
</feature>
<protein>
    <submittedName>
        <fullName evidence="2">Uncharacterized protein</fullName>
    </submittedName>
</protein>
<feature type="transmembrane region" description="Helical" evidence="1">
    <location>
        <begin position="216"/>
        <end position="234"/>
    </location>
</feature>
<proteinExistence type="predicted"/>
<feature type="transmembrane region" description="Helical" evidence="1">
    <location>
        <begin position="315"/>
        <end position="334"/>
    </location>
</feature>
<evidence type="ECO:0000313" key="3">
    <source>
        <dbReference type="Proteomes" id="UP000182624"/>
    </source>
</evidence>
<organism evidence="2 3">
    <name type="scientific">Butyrivibrio proteoclasticus</name>
    <dbReference type="NCBI Taxonomy" id="43305"/>
    <lineage>
        <taxon>Bacteria</taxon>
        <taxon>Bacillati</taxon>
        <taxon>Bacillota</taxon>
        <taxon>Clostridia</taxon>
        <taxon>Lachnospirales</taxon>
        <taxon>Lachnospiraceae</taxon>
        <taxon>Butyrivibrio</taxon>
    </lineage>
</organism>
<dbReference type="RefSeq" id="WP_074888993.1">
    <property type="nucleotide sequence ID" value="NZ_FOXO01000018.1"/>
</dbReference>
<keyword evidence="1" id="KW-0812">Transmembrane</keyword>
<keyword evidence="1" id="KW-0472">Membrane</keyword>
<dbReference type="EMBL" id="FOXO01000018">
    <property type="protein sequence ID" value="SFQ08619.1"/>
    <property type="molecule type" value="Genomic_DNA"/>
</dbReference>
<feature type="transmembrane region" description="Helical" evidence="1">
    <location>
        <begin position="285"/>
        <end position="303"/>
    </location>
</feature>
<feature type="transmembrane region" description="Helical" evidence="1">
    <location>
        <begin position="137"/>
        <end position="163"/>
    </location>
</feature>
<dbReference type="InterPro" id="IPR046107">
    <property type="entry name" value="DUF6044"/>
</dbReference>
<name>A0A1I5VM98_9FIRM</name>
<dbReference type="AlphaFoldDB" id="A0A1I5VM98"/>
<dbReference type="OrthoDB" id="2349131at2"/>